<protein>
    <recommendedName>
        <fullName evidence="4">NTF2 fold immunity protein domain-containing protein</fullName>
    </recommendedName>
</protein>
<evidence type="ECO:0000313" key="2">
    <source>
        <dbReference type="EMBL" id="RRD60749.1"/>
    </source>
</evidence>
<reference evidence="2 3" key="1">
    <citation type="submission" date="2018-11" db="EMBL/GenBank/DDBJ databases">
        <title>Genomes From Bacteria Associated with the Canine Oral Cavity: a Test Case for Automated Genome-Based Taxonomic Assignment.</title>
        <authorList>
            <person name="Coil D.A."/>
            <person name="Jospin G."/>
            <person name="Darling A.E."/>
            <person name="Wallis C."/>
            <person name="Davis I.J."/>
            <person name="Harris S."/>
            <person name="Eisen J.A."/>
            <person name="Holcombe L.J."/>
            <person name="O'Flynn C."/>
        </authorList>
    </citation>
    <scope>NUCLEOTIDE SEQUENCE [LARGE SCALE GENOMIC DNA]</scope>
    <source>
        <strain evidence="2 3">OH2617_COT-023</strain>
    </source>
</reference>
<evidence type="ECO:0000256" key="1">
    <source>
        <dbReference type="SAM" id="MobiDB-lite"/>
    </source>
</evidence>
<dbReference type="EMBL" id="RQYS01000026">
    <property type="protein sequence ID" value="RRD60749.1"/>
    <property type="molecule type" value="Genomic_DNA"/>
</dbReference>
<evidence type="ECO:0000313" key="3">
    <source>
        <dbReference type="Proteomes" id="UP000278609"/>
    </source>
</evidence>
<dbReference type="OrthoDB" id="1439402at2"/>
<feature type="region of interest" description="Disordered" evidence="1">
    <location>
        <begin position="1"/>
        <end position="32"/>
    </location>
</feature>
<gene>
    <name evidence="2" type="ORF">EII40_06935</name>
</gene>
<organism evidence="2 3">
    <name type="scientific">Tannerella forsythia</name>
    <name type="common">Bacteroides forsythus</name>
    <dbReference type="NCBI Taxonomy" id="28112"/>
    <lineage>
        <taxon>Bacteria</taxon>
        <taxon>Pseudomonadati</taxon>
        <taxon>Bacteroidota</taxon>
        <taxon>Bacteroidia</taxon>
        <taxon>Bacteroidales</taxon>
        <taxon>Tannerellaceae</taxon>
        <taxon>Tannerella</taxon>
    </lineage>
</organism>
<dbReference type="AlphaFoldDB" id="A0A3P1XPS7"/>
<feature type="compositionally biased region" description="Basic and acidic residues" evidence="1">
    <location>
        <begin position="1"/>
        <end position="29"/>
    </location>
</feature>
<accession>A0A3P1XPS7</accession>
<proteinExistence type="predicted"/>
<dbReference type="Proteomes" id="UP000278609">
    <property type="component" value="Unassembled WGS sequence"/>
</dbReference>
<evidence type="ECO:0008006" key="4">
    <source>
        <dbReference type="Google" id="ProtNLM"/>
    </source>
</evidence>
<name>A0A3P1XPS7_TANFO</name>
<dbReference type="RefSeq" id="WP_124751545.1">
    <property type="nucleotide sequence ID" value="NZ_RQYS01000026.1"/>
</dbReference>
<comment type="caution">
    <text evidence="2">The sequence shown here is derived from an EMBL/GenBank/DDBJ whole genome shotgun (WGS) entry which is preliminary data.</text>
</comment>
<sequence length="173" mass="20435">MKFKELFKSRKDKSSANETDSSKEEKATQEVDLSGVKEPYKQVAESLLASLMELLAKLVALENEVFPRRKEKGIWQIYKEKYSEIITSICTEKLLNRGYAGSIRQPATYSYIYEQHKVLVTMKSDKKAIFEFYFERGISEKHQFTFLRDEEGWKIDVFKYGFQSETTWYIFNI</sequence>